<keyword evidence="2" id="KW-1185">Reference proteome</keyword>
<gene>
    <name evidence="1" type="ORF">O6H91_02G109700</name>
</gene>
<evidence type="ECO:0000313" key="1">
    <source>
        <dbReference type="EMBL" id="KAJ7566587.1"/>
    </source>
</evidence>
<protein>
    <submittedName>
        <fullName evidence="1">Uncharacterized protein</fullName>
    </submittedName>
</protein>
<dbReference type="EMBL" id="CM055093">
    <property type="protein sequence ID" value="KAJ7566587.1"/>
    <property type="molecule type" value="Genomic_DNA"/>
</dbReference>
<comment type="caution">
    <text evidence="1">The sequence shown here is derived from an EMBL/GenBank/DDBJ whole genome shotgun (WGS) entry which is preliminary data.</text>
</comment>
<dbReference type="Proteomes" id="UP001162992">
    <property type="component" value="Chromosome 2"/>
</dbReference>
<proteinExistence type="predicted"/>
<reference evidence="2" key="1">
    <citation type="journal article" date="2024" name="Proc. Natl. Acad. Sci. U.S.A.">
        <title>Extraordinary preservation of gene collinearity over three hundred million years revealed in homosporous lycophytes.</title>
        <authorList>
            <person name="Li C."/>
            <person name="Wickell D."/>
            <person name="Kuo L.Y."/>
            <person name="Chen X."/>
            <person name="Nie B."/>
            <person name="Liao X."/>
            <person name="Peng D."/>
            <person name="Ji J."/>
            <person name="Jenkins J."/>
            <person name="Williams M."/>
            <person name="Shu S."/>
            <person name="Plott C."/>
            <person name="Barry K."/>
            <person name="Rajasekar S."/>
            <person name="Grimwood J."/>
            <person name="Han X."/>
            <person name="Sun S."/>
            <person name="Hou Z."/>
            <person name="He W."/>
            <person name="Dai G."/>
            <person name="Sun C."/>
            <person name="Schmutz J."/>
            <person name="Leebens-Mack J.H."/>
            <person name="Li F.W."/>
            <person name="Wang L."/>
        </authorList>
    </citation>
    <scope>NUCLEOTIDE SEQUENCE [LARGE SCALE GENOMIC DNA]</scope>
    <source>
        <strain evidence="2">cv. PW_Plant_1</strain>
    </source>
</reference>
<sequence length="295" mass="32624">MSGRYSMHYSPSAGGSPQQQQHHHHLMAMGMRPSSASSEHDKYLAELLAERQKLAPFMQVLPNCSHLLNQEIVRLTSMVGQSSFSDHDGFERESLLSPASMLSNGGALELNGWASLQPERSALAQTTSLSWNGATGGVAVPVIKKTLKIEVPVDKYPNFNFVGRLLGPRGNTLKRVEQSSGCRVMIRGRGSIKDTAKEEKMRDKLGHEHLYEPLHVLVEAELPASIIDTHLKYAREILQEVLKPPMDDSMDVVKKAQLRELAILNGTLREESPGLLTGTTSPFNNPGMKRPKTRQ</sequence>
<organism evidence="1 2">
    <name type="scientific">Diphasiastrum complanatum</name>
    <name type="common">Issler's clubmoss</name>
    <name type="synonym">Lycopodium complanatum</name>
    <dbReference type="NCBI Taxonomy" id="34168"/>
    <lineage>
        <taxon>Eukaryota</taxon>
        <taxon>Viridiplantae</taxon>
        <taxon>Streptophyta</taxon>
        <taxon>Embryophyta</taxon>
        <taxon>Tracheophyta</taxon>
        <taxon>Lycopodiopsida</taxon>
        <taxon>Lycopodiales</taxon>
        <taxon>Lycopodiaceae</taxon>
        <taxon>Lycopodioideae</taxon>
        <taxon>Diphasiastrum</taxon>
    </lineage>
</organism>
<name>A0ACC2EJI6_DIPCM</name>
<evidence type="ECO:0000313" key="2">
    <source>
        <dbReference type="Proteomes" id="UP001162992"/>
    </source>
</evidence>
<accession>A0ACC2EJI6</accession>